<reference evidence="1" key="2">
    <citation type="submission" date="2020-09" db="EMBL/GenBank/DDBJ databases">
        <authorList>
            <person name="Sun Q."/>
            <person name="Sedlacek I."/>
        </authorList>
    </citation>
    <scope>NUCLEOTIDE SEQUENCE</scope>
    <source>
        <strain evidence="1">CCM 7897</strain>
    </source>
</reference>
<organism evidence="1 2">
    <name type="scientific">Azorhizobium oxalatiphilum</name>
    <dbReference type="NCBI Taxonomy" id="980631"/>
    <lineage>
        <taxon>Bacteria</taxon>
        <taxon>Pseudomonadati</taxon>
        <taxon>Pseudomonadota</taxon>
        <taxon>Alphaproteobacteria</taxon>
        <taxon>Hyphomicrobiales</taxon>
        <taxon>Xanthobacteraceae</taxon>
        <taxon>Azorhizobium</taxon>
    </lineage>
</organism>
<gene>
    <name evidence="1" type="ORF">GCM10007301_18350</name>
</gene>
<dbReference type="Gene3D" id="3.40.50.150">
    <property type="entry name" value="Vaccinia Virus protein VP39"/>
    <property type="match status" value="1"/>
</dbReference>
<dbReference type="PANTHER" id="PTHR43861:SF6">
    <property type="entry name" value="METHYLTRANSFERASE TYPE 11"/>
    <property type="match status" value="1"/>
</dbReference>
<dbReference type="EMBL" id="BMCT01000002">
    <property type="protein sequence ID" value="GGF58973.1"/>
    <property type="molecule type" value="Genomic_DNA"/>
</dbReference>
<proteinExistence type="predicted"/>
<dbReference type="InterPro" id="IPR029063">
    <property type="entry name" value="SAM-dependent_MTases_sf"/>
</dbReference>
<reference evidence="1" key="1">
    <citation type="journal article" date="2014" name="Int. J. Syst. Evol. Microbiol.">
        <title>Complete genome sequence of Corynebacterium casei LMG S-19264T (=DSM 44701T), isolated from a smear-ripened cheese.</title>
        <authorList>
            <consortium name="US DOE Joint Genome Institute (JGI-PGF)"/>
            <person name="Walter F."/>
            <person name="Albersmeier A."/>
            <person name="Kalinowski J."/>
            <person name="Ruckert C."/>
        </authorList>
    </citation>
    <scope>NUCLEOTIDE SEQUENCE</scope>
    <source>
        <strain evidence="1">CCM 7897</strain>
    </source>
</reference>
<dbReference type="AlphaFoldDB" id="A0A917F807"/>
<dbReference type="SUPFAM" id="SSF53335">
    <property type="entry name" value="S-adenosyl-L-methionine-dependent methyltransferases"/>
    <property type="match status" value="1"/>
</dbReference>
<comment type="caution">
    <text evidence="1">The sequence shown here is derived from an EMBL/GenBank/DDBJ whole genome shotgun (WGS) entry which is preliminary data.</text>
</comment>
<dbReference type="Pfam" id="PF13489">
    <property type="entry name" value="Methyltransf_23"/>
    <property type="match status" value="1"/>
</dbReference>
<accession>A0A917F807</accession>
<sequence>MRPARSCPVCDAPVSQASLFVEENIDTTRISGFSFASRKEPEYMCHRLMRCSRCDLVYVSNPPGQDELARAYHVSDYDSSEEATDAAVSYIAAMRPILAKLAQKERVLEIGSGTGILLEFLQSEGFSTLVGVEPSSAAIAAAPAHRRDWLREGIFIESDFEPASFDLICCFMTMEHVQDPKATAMAARRLLRPGGAFVTVTHDYTSLVNRLLGKKSPIIDIEHMQIFSGPSLRELFSRCGYQDIGLKPFYNRYSLKYWLRLAPLPSPLKTFVRAACGRTGLDRMKLAVNVGNTMAAGFVPR</sequence>
<keyword evidence="2" id="KW-1185">Reference proteome</keyword>
<evidence type="ECO:0000313" key="1">
    <source>
        <dbReference type="EMBL" id="GGF58973.1"/>
    </source>
</evidence>
<evidence type="ECO:0000313" key="2">
    <source>
        <dbReference type="Proteomes" id="UP000606044"/>
    </source>
</evidence>
<name>A0A917F807_9HYPH</name>
<evidence type="ECO:0008006" key="3">
    <source>
        <dbReference type="Google" id="ProtNLM"/>
    </source>
</evidence>
<dbReference type="CDD" id="cd02440">
    <property type="entry name" value="AdoMet_MTases"/>
    <property type="match status" value="1"/>
</dbReference>
<protein>
    <recommendedName>
        <fullName evidence="3">Class I SAM-dependent methyltransferase</fullName>
    </recommendedName>
</protein>
<dbReference type="PANTHER" id="PTHR43861">
    <property type="entry name" value="TRANS-ACONITATE 2-METHYLTRANSFERASE-RELATED"/>
    <property type="match status" value="1"/>
</dbReference>
<dbReference type="Proteomes" id="UP000606044">
    <property type="component" value="Unassembled WGS sequence"/>
</dbReference>